<dbReference type="Pfam" id="PF00703">
    <property type="entry name" value="Glyco_hydro_2"/>
    <property type="match status" value="1"/>
</dbReference>
<comment type="catalytic activity">
    <reaction evidence="1 8">
        <text>Hydrolysis of terminal non-reducing beta-D-galactose residues in beta-D-galactosides.</text>
        <dbReference type="EC" id="3.2.1.23"/>
    </reaction>
</comment>
<keyword evidence="5 8" id="KW-0378">Hydrolase</keyword>
<dbReference type="Pfam" id="PF02929">
    <property type="entry name" value="Bgal_small_N"/>
    <property type="match status" value="1"/>
</dbReference>
<dbReference type="SUPFAM" id="SSF49785">
    <property type="entry name" value="Galactose-binding domain-like"/>
    <property type="match status" value="1"/>
</dbReference>
<dbReference type="SUPFAM" id="SSF51445">
    <property type="entry name" value="(Trans)glycosidases"/>
    <property type="match status" value="1"/>
</dbReference>
<dbReference type="EC" id="3.2.1.23" evidence="3 8"/>
<dbReference type="PANTHER" id="PTHR46323">
    <property type="entry name" value="BETA-GALACTOSIDASE"/>
    <property type="match status" value="1"/>
</dbReference>
<dbReference type="InterPro" id="IPR006101">
    <property type="entry name" value="Glyco_hydro_2"/>
</dbReference>
<dbReference type="PANTHER" id="PTHR46323:SF2">
    <property type="entry name" value="BETA-GALACTOSIDASE"/>
    <property type="match status" value="1"/>
</dbReference>
<evidence type="ECO:0000313" key="11">
    <source>
        <dbReference type="Proteomes" id="UP000467132"/>
    </source>
</evidence>
<dbReference type="FunFam" id="2.60.40.10:FF:000680">
    <property type="entry name" value="Beta-galactosidase"/>
    <property type="match status" value="1"/>
</dbReference>
<dbReference type="Gene3D" id="3.20.20.80">
    <property type="entry name" value="Glycosidases"/>
    <property type="match status" value="1"/>
</dbReference>
<dbReference type="GO" id="GO:0004565">
    <property type="term" value="F:beta-galactosidase activity"/>
    <property type="evidence" value="ECO:0007669"/>
    <property type="project" value="UniProtKB-EC"/>
</dbReference>
<dbReference type="EMBL" id="QXXA01000004">
    <property type="protein sequence ID" value="NBI05894.1"/>
    <property type="molecule type" value="Genomic_DNA"/>
</dbReference>
<comment type="similarity">
    <text evidence="2 8">Belongs to the glycosyl hydrolase 2 family.</text>
</comment>
<dbReference type="Proteomes" id="UP000467132">
    <property type="component" value="Unassembled WGS sequence"/>
</dbReference>
<dbReference type="Gene3D" id="2.70.98.10">
    <property type="match status" value="1"/>
</dbReference>
<dbReference type="InterPro" id="IPR050347">
    <property type="entry name" value="Bact_Beta-galactosidase"/>
</dbReference>
<dbReference type="PROSITE" id="PS00719">
    <property type="entry name" value="GLYCOSYL_HYDROL_F2_1"/>
    <property type="match status" value="1"/>
</dbReference>
<organism evidence="10 11">
    <name type="scientific">Senegalia massiliensis</name>
    <dbReference type="NCBI Taxonomy" id="1720316"/>
    <lineage>
        <taxon>Bacteria</taxon>
        <taxon>Bacillati</taxon>
        <taxon>Bacillota</taxon>
        <taxon>Clostridia</taxon>
        <taxon>Eubacteriales</taxon>
        <taxon>Clostridiaceae</taxon>
        <taxon>Senegalia</taxon>
    </lineage>
</organism>
<dbReference type="Pfam" id="PF02837">
    <property type="entry name" value="Glyco_hydro_2_N"/>
    <property type="match status" value="1"/>
</dbReference>
<dbReference type="Pfam" id="PF16353">
    <property type="entry name" value="LacZ_4"/>
    <property type="match status" value="1"/>
</dbReference>
<evidence type="ECO:0000256" key="2">
    <source>
        <dbReference type="ARBA" id="ARBA00007401"/>
    </source>
</evidence>
<sequence>MNKDWKDLDILQRNRLDSRSYFFSYDNKEDALTYERGKSNKFMLLNGMWKFYYSNTVEESPAEFYDDSYNVDDWDDIRVPSNWQMEGYGIPHYTDLIYPFPIDPPNVPSKNPTGCYKRKFFVPESWNNSNIILRFEGVDSAFHIWVNGQEVGYSQGSRMASEFDITKFIIKGKENTISIRVYQWSDGTYIEDQDMWWLSGIFRDVSLIAKSPVHIRDFFIKAYLDNEYKDANLEIEIDINNTTKENLDEYKVEYILLDKNGQEVVKSHNKNITIKNPKKWTAETPNLYDLLIYLRDNNGEIIEIIPSRVGFRKVELKNGNFLVNGIPIMLRGVNRHEAHTDLGRVVPFDHMIEDILLMKKHNINAVRTAHYPNDPRFYDLCDIYGLYVMDEADLECHGFEIIGEYDKITNDPKWEDAYVDRAIRMVERDKNHPSIIMWSMGNESSFGCNFVSMSNWIKNRDNTRLVHYEEDREGKVVDVMSTMYSNHEKMIEFGEMKDMDKPHILCEYAHAMGNGPGGLKEYWDIFYKYPRLQGGFVWEWADHGLRKIDENGKEYFVYGGDFGDYPNNSNFCCDGLLKPDRSPTPGLLELKKVIEPIKIVKEDLSKGKIKIKNLYDFIDLDSFNLSFNITGDKQVFDSGILTLGEIKPGEEVVIDIPIDVDKKYSLYTDLFLNVEVITNKDNKWSKKGHIITWESFKLPFVSKKEWYTSVSTMNNIDVYESNIDIIIKGINFEIIFDKIEGKVSKYLYEGIQMIDEGFNFNIWRAPIDNDMYQVKEWKKKSINNVLTRIDSIKTNVNDKYVQINVKSYVSPPNGDWAIENEYEYIIYGSGDIVLSINGKPKGKLPETFPRIGLEMRLKNDLQNIEWYGRGPGESYIDSKEASMIGIYDSSVSNMLTNYVYPQENGNRTDVKWLSINDDRGIGLFISTNEKFGFSVHNYTKEDIENAKHENELIKRDFVTLNIDYMQHGIGSNSCGPVPLKEHSLKPHNFNFEIKIKPYWKEVLLPLVLSGEKIK</sequence>
<evidence type="ECO:0000256" key="7">
    <source>
        <dbReference type="ARBA" id="ARBA00032230"/>
    </source>
</evidence>
<dbReference type="InterPro" id="IPR017853">
    <property type="entry name" value="GH"/>
</dbReference>
<accession>A0A845QV49</accession>
<dbReference type="GO" id="GO:0009341">
    <property type="term" value="C:beta-galactosidase complex"/>
    <property type="evidence" value="ECO:0007669"/>
    <property type="project" value="InterPro"/>
</dbReference>
<evidence type="ECO:0000256" key="1">
    <source>
        <dbReference type="ARBA" id="ARBA00001412"/>
    </source>
</evidence>
<dbReference type="OrthoDB" id="9762066at2"/>
<dbReference type="GO" id="GO:0005990">
    <property type="term" value="P:lactose catabolic process"/>
    <property type="evidence" value="ECO:0007669"/>
    <property type="project" value="TreeGrafter"/>
</dbReference>
<dbReference type="Gene3D" id="2.60.40.10">
    <property type="entry name" value="Immunoglobulins"/>
    <property type="match status" value="2"/>
</dbReference>
<proteinExistence type="inferred from homology"/>
<keyword evidence="11" id="KW-1185">Reference proteome</keyword>
<dbReference type="InterPro" id="IPR004199">
    <property type="entry name" value="B-gal_small/dom_5"/>
</dbReference>
<dbReference type="NCBIfam" id="NF007666">
    <property type="entry name" value="PRK10340.1"/>
    <property type="match status" value="1"/>
</dbReference>
<dbReference type="PRINTS" id="PR00132">
    <property type="entry name" value="GLHYDRLASE2"/>
</dbReference>
<evidence type="ECO:0000256" key="8">
    <source>
        <dbReference type="RuleBase" id="RU361154"/>
    </source>
</evidence>
<dbReference type="FunFam" id="3.20.20.80:FF:000018">
    <property type="entry name" value="Beta-galactosidase"/>
    <property type="match status" value="1"/>
</dbReference>
<dbReference type="RefSeq" id="WP_160196381.1">
    <property type="nucleotide sequence ID" value="NZ_QXXA01000004.1"/>
</dbReference>
<evidence type="ECO:0000259" key="9">
    <source>
        <dbReference type="SMART" id="SM01038"/>
    </source>
</evidence>
<dbReference type="InterPro" id="IPR006103">
    <property type="entry name" value="Glyco_hydro_2_cat"/>
</dbReference>
<dbReference type="Gene3D" id="2.60.120.260">
    <property type="entry name" value="Galactose-binding domain-like"/>
    <property type="match status" value="1"/>
</dbReference>
<comment type="caution">
    <text evidence="10">The sequence shown here is derived from an EMBL/GenBank/DDBJ whole genome shotgun (WGS) entry which is preliminary data.</text>
</comment>
<gene>
    <name evidence="10" type="ORF">D3Z33_03360</name>
</gene>
<dbReference type="InterPro" id="IPR036156">
    <property type="entry name" value="Beta-gal/glucu_dom_sf"/>
</dbReference>
<name>A0A845QV49_9CLOT</name>
<evidence type="ECO:0000256" key="4">
    <source>
        <dbReference type="ARBA" id="ARBA00013303"/>
    </source>
</evidence>
<dbReference type="InterPro" id="IPR006104">
    <property type="entry name" value="Glyco_hydro_2_N"/>
</dbReference>
<dbReference type="InterPro" id="IPR023232">
    <property type="entry name" value="Glyco_hydro_2_AS"/>
</dbReference>
<dbReference type="GO" id="GO:0030246">
    <property type="term" value="F:carbohydrate binding"/>
    <property type="evidence" value="ECO:0007669"/>
    <property type="project" value="InterPro"/>
</dbReference>
<evidence type="ECO:0000256" key="6">
    <source>
        <dbReference type="ARBA" id="ARBA00023295"/>
    </source>
</evidence>
<dbReference type="InterPro" id="IPR008979">
    <property type="entry name" value="Galactose-bd-like_sf"/>
</dbReference>
<dbReference type="InterPro" id="IPR013783">
    <property type="entry name" value="Ig-like_fold"/>
</dbReference>
<reference evidence="10 11" key="1">
    <citation type="submission" date="2018-08" db="EMBL/GenBank/DDBJ databases">
        <title>Murine metabolic-syndrome-specific gut microbial biobank.</title>
        <authorList>
            <person name="Liu C."/>
        </authorList>
    </citation>
    <scope>NUCLEOTIDE SEQUENCE [LARGE SCALE GENOMIC DNA]</scope>
    <source>
        <strain evidence="10 11">583</strain>
    </source>
</reference>
<dbReference type="AlphaFoldDB" id="A0A845QV49"/>
<dbReference type="InterPro" id="IPR014718">
    <property type="entry name" value="GH-type_carb-bd"/>
</dbReference>
<dbReference type="SUPFAM" id="SSF74650">
    <property type="entry name" value="Galactose mutarotase-like"/>
    <property type="match status" value="1"/>
</dbReference>
<protein>
    <recommendedName>
        <fullName evidence="4 8">Beta-galactosidase</fullName>
        <ecNumber evidence="3 8">3.2.1.23</ecNumber>
    </recommendedName>
    <alternativeName>
        <fullName evidence="7 8">Lactase</fullName>
    </alternativeName>
</protein>
<dbReference type="InterPro" id="IPR032312">
    <property type="entry name" value="LacZ_4"/>
</dbReference>
<evidence type="ECO:0000256" key="5">
    <source>
        <dbReference type="ARBA" id="ARBA00022801"/>
    </source>
</evidence>
<dbReference type="InterPro" id="IPR006102">
    <property type="entry name" value="Ig-like_GH2"/>
</dbReference>
<dbReference type="SUPFAM" id="SSF49303">
    <property type="entry name" value="beta-Galactosidase/glucuronidase domain"/>
    <property type="match status" value="2"/>
</dbReference>
<dbReference type="Pfam" id="PF02836">
    <property type="entry name" value="Glyco_hydro_2_C"/>
    <property type="match status" value="1"/>
</dbReference>
<feature type="domain" description="Beta galactosidase small chain/" evidence="9">
    <location>
        <begin position="726"/>
        <end position="996"/>
    </location>
</feature>
<evidence type="ECO:0000313" key="10">
    <source>
        <dbReference type="EMBL" id="NBI05894.1"/>
    </source>
</evidence>
<dbReference type="InterPro" id="IPR011013">
    <property type="entry name" value="Gal_mutarotase_sf_dom"/>
</dbReference>
<dbReference type="SMART" id="SM01038">
    <property type="entry name" value="Bgal_small_N"/>
    <property type="match status" value="1"/>
</dbReference>
<dbReference type="InterPro" id="IPR023230">
    <property type="entry name" value="Glyco_hydro_2_CS"/>
</dbReference>
<evidence type="ECO:0000256" key="3">
    <source>
        <dbReference type="ARBA" id="ARBA00012756"/>
    </source>
</evidence>
<dbReference type="PROSITE" id="PS00608">
    <property type="entry name" value="GLYCOSYL_HYDROL_F2_2"/>
    <property type="match status" value="1"/>
</dbReference>
<keyword evidence="6 8" id="KW-0326">Glycosidase</keyword>